<feature type="transmembrane region" description="Helical" evidence="7">
    <location>
        <begin position="12"/>
        <end position="29"/>
    </location>
</feature>
<dbReference type="SUPFAM" id="SSF103473">
    <property type="entry name" value="MFS general substrate transporter"/>
    <property type="match status" value="1"/>
</dbReference>
<gene>
    <name evidence="9" type="ORF">ACFQZ7_10280</name>
</gene>
<evidence type="ECO:0000256" key="2">
    <source>
        <dbReference type="ARBA" id="ARBA00008335"/>
    </source>
</evidence>
<protein>
    <submittedName>
        <fullName evidence="9">MFS transporter</fullName>
    </submittedName>
</protein>
<name>A0ABW3EGZ2_9LACO</name>
<feature type="transmembrane region" description="Helical" evidence="7">
    <location>
        <begin position="364"/>
        <end position="388"/>
    </location>
</feature>
<feature type="transmembrane region" description="Helical" evidence="7">
    <location>
        <begin position="251"/>
        <end position="270"/>
    </location>
</feature>
<feature type="transmembrane region" description="Helical" evidence="7">
    <location>
        <begin position="76"/>
        <end position="105"/>
    </location>
</feature>
<comment type="caution">
    <text evidence="9">The sequence shown here is derived from an EMBL/GenBank/DDBJ whole genome shotgun (WGS) entry which is preliminary data.</text>
</comment>
<comment type="subcellular location">
    <subcellularLocation>
        <location evidence="1">Cell membrane</location>
        <topology evidence="1">Multi-pass membrane protein</topology>
    </subcellularLocation>
</comment>
<dbReference type="Gene3D" id="1.20.1250.20">
    <property type="entry name" value="MFS general substrate transporter like domains"/>
    <property type="match status" value="2"/>
</dbReference>
<feature type="transmembrane region" description="Helical" evidence="7">
    <location>
        <begin position="306"/>
        <end position="325"/>
    </location>
</feature>
<dbReference type="RefSeq" id="WP_137636425.1">
    <property type="nucleotide sequence ID" value="NZ_BJDN01000001.1"/>
</dbReference>
<evidence type="ECO:0000256" key="1">
    <source>
        <dbReference type="ARBA" id="ARBA00004651"/>
    </source>
</evidence>
<evidence type="ECO:0000256" key="4">
    <source>
        <dbReference type="ARBA" id="ARBA00022692"/>
    </source>
</evidence>
<dbReference type="InterPro" id="IPR020846">
    <property type="entry name" value="MFS_dom"/>
</dbReference>
<organism evidence="9 10">
    <name type="scientific">Loigolactobacillus binensis</name>
    <dbReference type="NCBI Taxonomy" id="2559922"/>
    <lineage>
        <taxon>Bacteria</taxon>
        <taxon>Bacillati</taxon>
        <taxon>Bacillota</taxon>
        <taxon>Bacilli</taxon>
        <taxon>Lactobacillales</taxon>
        <taxon>Lactobacillaceae</taxon>
        <taxon>Loigolactobacillus</taxon>
    </lineage>
</organism>
<dbReference type="InterPro" id="IPR005829">
    <property type="entry name" value="Sugar_transporter_CS"/>
</dbReference>
<keyword evidence="3" id="KW-0813">Transport</keyword>
<dbReference type="PROSITE" id="PS50850">
    <property type="entry name" value="MFS"/>
    <property type="match status" value="1"/>
</dbReference>
<accession>A0ABW3EGZ2</accession>
<feature type="transmembrane region" description="Helical" evidence="7">
    <location>
        <begin position="41"/>
        <end position="64"/>
    </location>
</feature>
<evidence type="ECO:0000256" key="6">
    <source>
        <dbReference type="ARBA" id="ARBA00023136"/>
    </source>
</evidence>
<keyword evidence="4 7" id="KW-0812">Transmembrane</keyword>
<dbReference type="Pfam" id="PF07690">
    <property type="entry name" value="MFS_1"/>
    <property type="match status" value="1"/>
</dbReference>
<dbReference type="Proteomes" id="UP001597104">
    <property type="component" value="Unassembled WGS sequence"/>
</dbReference>
<evidence type="ECO:0000256" key="7">
    <source>
        <dbReference type="SAM" id="Phobius"/>
    </source>
</evidence>
<reference evidence="10" key="1">
    <citation type="journal article" date="2019" name="Int. J. Syst. Evol. Microbiol.">
        <title>The Global Catalogue of Microorganisms (GCM) 10K type strain sequencing project: providing services to taxonomists for standard genome sequencing and annotation.</title>
        <authorList>
            <consortium name="The Broad Institute Genomics Platform"/>
            <consortium name="The Broad Institute Genome Sequencing Center for Infectious Disease"/>
            <person name="Wu L."/>
            <person name="Ma J."/>
        </authorList>
    </citation>
    <scope>NUCLEOTIDE SEQUENCE [LARGE SCALE GENOMIC DNA]</scope>
    <source>
        <strain evidence="10">CCM 8925</strain>
    </source>
</reference>
<keyword evidence="5 7" id="KW-1133">Transmembrane helix</keyword>
<evidence type="ECO:0000256" key="3">
    <source>
        <dbReference type="ARBA" id="ARBA00022448"/>
    </source>
</evidence>
<keyword evidence="6 7" id="KW-0472">Membrane</keyword>
<evidence type="ECO:0000313" key="10">
    <source>
        <dbReference type="Proteomes" id="UP001597104"/>
    </source>
</evidence>
<evidence type="ECO:0000313" key="9">
    <source>
        <dbReference type="EMBL" id="MFD0898109.1"/>
    </source>
</evidence>
<feature type="transmembrane region" description="Helical" evidence="7">
    <location>
        <begin position="277"/>
        <end position="300"/>
    </location>
</feature>
<evidence type="ECO:0000256" key="5">
    <source>
        <dbReference type="ARBA" id="ARBA00022989"/>
    </source>
</evidence>
<dbReference type="PANTHER" id="PTHR23514">
    <property type="entry name" value="BYPASS OF STOP CODON PROTEIN 6"/>
    <property type="match status" value="1"/>
</dbReference>
<comment type="similarity">
    <text evidence="2">Belongs to the major facilitator superfamily.</text>
</comment>
<evidence type="ECO:0000259" key="8">
    <source>
        <dbReference type="PROSITE" id="PS50850"/>
    </source>
</evidence>
<sequence>MKKRFIPLAAGIYVNYAILGMATIIISQYSSNFQRLWHTNVAGISTVIAMIGIGRLVTVLFAGALSDRLGRKPTMLVGMGATIVFLLGLAFSTDLIMAAIFALFLGVTNSFDDASSYPALTDAFGSHAASMNSLNKAAMSLAQFVLPFIVALVPDAKFTLVVMALVIVVDILCIIKITFAPQTAKPAPAKQTATPAAQPLTQNKPSMAIDGSALIVLGFTISFTFYIYSQYVPNFGITVLGLNSDVAKGLISWYASSSLISVFITSILVTKIRPLHLVLYYSTISLVFLLLLVVAPSLLVLRMTSIVIGFFAAGGIWQLGLTVLTQYFPLQKGKVTGYYSFATALTYFVGPFVSSFIINDTAASVLRVFQIDVVVTLIGVAIVIGVLLRNRQYHFV</sequence>
<dbReference type="InterPro" id="IPR036259">
    <property type="entry name" value="MFS_trans_sf"/>
</dbReference>
<proteinExistence type="inferred from homology"/>
<keyword evidence="10" id="KW-1185">Reference proteome</keyword>
<dbReference type="PANTHER" id="PTHR23514:SF3">
    <property type="entry name" value="BYPASS OF STOP CODON PROTEIN 6"/>
    <property type="match status" value="1"/>
</dbReference>
<feature type="transmembrane region" description="Helical" evidence="7">
    <location>
        <begin position="213"/>
        <end position="231"/>
    </location>
</feature>
<dbReference type="InterPro" id="IPR051788">
    <property type="entry name" value="MFS_Transporter"/>
</dbReference>
<feature type="transmembrane region" description="Helical" evidence="7">
    <location>
        <begin position="337"/>
        <end position="358"/>
    </location>
</feature>
<dbReference type="EMBL" id="JBHTIO010000044">
    <property type="protein sequence ID" value="MFD0898109.1"/>
    <property type="molecule type" value="Genomic_DNA"/>
</dbReference>
<dbReference type="InterPro" id="IPR011701">
    <property type="entry name" value="MFS"/>
</dbReference>
<feature type="domain" description="Major facilitator superfamily (MFS) profile" evidence="8">
    <location>
        <begin position="8"/>
        <end position="391"/>
    </location>
</feature>
<dbReference type="PROSITE" id="PS00216">
    <property type="entry name" value="SUGAR_TRANSPORT_1"/>
    <property type="match status" value="1"/>
</dbReference>
<feature type="transmembrane region" description="Helical" evidence="7">
    <location>
        <begin position="158"/>
        <end position="179"/>
    </location>
</feature>